<dbReference type="Gene3D" id="3.10.129.10">
    <property type="entry name" value="Hotdog Thioesterase"/>
    <property type="match status" value="1"/>
</dbReference>
<evidence type="ECO:0000313" key="2">
    <source>
        <dbReference type="Proteomes" id="UP000005408"/>
    </source>
</evidence>
<evidence type="ECO:0000313" key="1">
    <source>
        <dbReference type="EnsemblMetazoa" id="G4383.2:cds"/>
    </source>
</evidence>
<dbReference type="Proteomes" id="UP000005408">
    <property type="component" value="Unassembled WGS sequence"/>
</dbReference>
<dbReference type="PANTHER" id="PTHR34487:SF1">
    <property type="entry name" value="ACYL-ACP THIOESTERASE"/>
    <property type="match status" value="1"/>
</dbReference>
<sequence>MEWELSTASVHKIRTQLKLSRTINGPTCIVHFPKGVSDLFDDRSPDSSRKHIPVLRFLRMFDLSMQINDASLPGDPNIYLENKTAFADKFIYVASSKLEIHQSFYTSSCLHLPFDCYTTLQYVGKSSHCKMLEIKNKINMQWFARLFQQNIRIDPVTRKPLELDPSWREKYGPMCTGSSFVMEKLRRPDICAAIDHYKIQTSDIDSQNHTNWLAYVQICMNVCKQGLDQNLFSKLLIKNVENGLKEFQIRYENEALVDEEVVVHAWETSGRCDQLCFELTRGCDVCIQATMTFHRSLINNCHFYSQKAKI</sequence>
<name>A0A8W8MXI9_MAGGI</name>
<dbReference type="EnsemblMetazoa" id="G4383.2">
    <property type="protein sequence ID" value="G4383.2:cds"/>
    <property type="gene ID" value="G4383"/>
</dbReference>
<accession>A0A8W8MXI9</accession>
<dbReference type="SUPFAM" id="SSF54637">
    <property type="entry name" value="Thioesterase/thiol ester dehydrase-isomerase"/>
    <property type="match status" value="1"/>
</dbReference>
<dbReference type="InterPro" id="IPR029069">
    <property type="entry name" value="HotDog_dom_sf"/>
</dbReference>
<reference evidence="1" key="1">
    <citation type="submission" date="2022-08" db="UniProtKB">
        <authorList>
            <consortium name="EnsemblMetazoa"/>
        </authorList>
    </citation>
    <scope>IDENTIFICATION</scope>
    <source>
        <strain evidence="1">05x7-T-G4-1.051#20</strain>
    </source>
</reference>
<organism evidence="1 2">
    <name type="scientific">Magallana gigas</name>
    <name type="common">Pacific oyster</name>
    <name type="synonym">Crassostrea gigas</name>
    <dbReference type="NCBI Taxonomy" id="29159"/>
    <lineage>
        <taxon>Eukaryota</taxon>
        <taxon>Metazoa</taxon>
        <taxon>Spiralia</taxon>
        <taxon>Lophotrochozoa</taxon>
        <taxon>Mollusca</taxon>
        <taxon>Bivalvia</taxon>
        <taxon>Autobranchia</taxon>
        <taxon>Pteriomorphia</taxon>
        <taxon>Ostreida</taxon>
        <taxon>Ostreoidea</taxon>
        <taxon>Ostreidae</taxon>
        <taxon>Magallana</taxon>
    </lineage>
</organism>
<protein>
    <submittedName>
        <fullName evidence="1">Uncharacterized protein</fullName>
    </submittedName>
</protein>
<keyword evidence="2" id="KW-1185">Reference proteome</keyword>
<dbReference type="OMA" id="NCHANNS"/>
<dbReference type="AlphaFoldDB" id="A0A8W8MXI9"/>
<dbReference type="OrthoDB" id="6278306at2759"/>
<proteinExistence type="predicted"/>
<dbReference type="PANTHER" id="PTHR34487">
    <property type="entry name" value="ACYL-ACP THIOESTERASE"/>
    <property type="match status" value="1"/>
</dbReference>